<dbReference type="GO" id="GO:0051082">
    <property type="term" value="F:unfolded protein binding"/>
    <property type="evidence" value="ECO:0007669"/>
    <property type="project" value="InterPro"/>
</dbReference>
<evidence type="ECO:0008006" key="2">
    <source>
        <dbReference type="Google" id="ProtNLM"/>
    </source>
</evidence>
<dbReference type="Gene3D" id="2.10.230.10">
    <property type="entry name" value="Heat shock protein DnaJ, cysteine-rich domain"/>
    <property type="match status" value="1"/>
</dbReference>
<gene>
    <name evidence="1" type="ORF">LCGC14_1028670</name>
</gene>
<name>A0A0F9MZR1_9ZZZZ</name>
<evidence type="ECO:0000313" key="1">
    <source>
        <dbReference type="EMBL" id="KKN11209.1"/>
    </source>
</evidence>
<dbReference type="EMBL" id="LAZR01004160">
    <property type="protein sequence ID" value="KKN11209.1"/>
    <property type="molecule type" value="Genomic_DNA"/>
</dbReference>
<organism evidence="1">
    <name type="scientific">marine sediment metagenome</name>
    <dbReference type="NCBI Taxonomy" id="412755"/>
    <lineage>
        <taxon>unclassified sequences</taxon>
        <taxon>metagenomes</taxon>
        <taxon>ecological metagenomes</taxon>
    </lineage>
</organism>
<protein>
    <recommendedName>
        <fullName evidence="2">CR-type domain-containing protein</fullName>
    </recommendedName>
</protein>
<dbReference type="InterPro" id="IPR001305">
    <property type="entry name" value="HSP_DnaJ_Cys-rich_dom"/>
</dbReference>
<accession>A0A0F9MZR1</accession>
<sequence>MAEELTPKEIRELRPKPLECGVCEEPAGVCRLTELDKAYCWARKTAKAQIAKSQEVCPECGGNGYARKSNGGVTFRIDRPCPTCQGTGKVSYSGRGSDGFEKCPICGGEGKLLQYDDGKSEEMGCDYCQGTGKKHRLDSSDREKELNNILDSYDEHWKQFICGERLHPSYSETRKQIIALIKGGNDG</sequence>
<comment type="caution">
    <text evidence="1">The sequence shown here is derived from an EMBL/GenBank/DDBJ whole genome shotgun (WGS) entry which is preliminary data.</text>
</comment>
<dbReference type="CDD" id="cd10719">
    <property type="entry name" value="DnaJ_zf"/>
    <property type="match status" value="1"/>
</dbReference>
<dbReference type="GO" id="GO:0031072">
    <property type="term" value="F:heat shock protein binding"/>
    <property type="evidence" value="ECO:0007669"/>
    <property type="project" value="InterPro"/>
</dbReference>
<proteinExistence type="predicted"/>
<dbReference type="AlphaFoldDB" id="A0A0F9MZR1"/>
<reference evidence="1" key="1">
    <citation type="journal article" date="2015" name="Nature">
        <title>Complex archaea that bridge the gap between prokaryotes and eukaryotes.</title>
        <authorList>
            <person name="Spang A."/>
            <person name="Saw J.H."/>
            <person name="Jorgensen S.L."/>
            <person name="Zaremba-Niedzwiedzka K."/>
            <person name="Martijn J."/>
            <person name="Lind A.E."/>
            <person name="van Eijk R."/>
            <person name="Schleper C."/>
            <person name="Guy L."/>
            <person name="Ettema T.J."/>
        </authorList>
    </citation>
    <scope>NUCLEOTIDE SEQUENCE</scope>
</reference>